<sequence>MLMDPDLMTWSIFDDFPKENGVSGVVEAVLYKLAHKDFDFVRAISEDRDSGIRQLCSEALIGGEVDIYIQQTVSEPAPFPLSQPGEEDVVGEHEESAVEVEGDKTGEEDRAQANGVDPVEECMGDDPRFSAFYEEINQVPEEAVDEETIQVPEEADGEVTHQADEGVVAEEPDPTTSCSFGYKRISTDTPSNPDAGTSKPHLKKAYAKKKPFKPRRTKAGTTPPSTLSCIELAKGLDHGILPKKKNFEESDSTTKIAKLSNLEMVPTEGPRLSINELNELELSRSRKRIEALQDTHGNIQTSEASKGEIATAYFNNLFKSSNPGNFDWLFHNFPGKVSQQMNETLIRPVSSDEIKHASFAINPSSAPGSDGMTCLFFQKYWEIIGHHVTMEVQEFFISGSFPSEWNYTQLCLIPKVQNPTLMSDIRPISLYFVLYKIISKVLIVRLQPILPLIISPIVSERLISDNISIADKMVHALRTHPIISSEFMAIKTDMSKAFDRLEWSYLQGLHGSITTGSSPHRDGKISQMLTSLLPLISGCKSVESHFPIYLKAQPAPLTPPPRLDSPPPNPEEFAAAYPHFHESVLEGLQQSNHPTPRTPTWRRQPSTESAFSPNSTYEITLGPPSNFEVGESSKRPNSHSSNSNDDRNQK</sequence>
<protein>
    <recommendedName>
        <fullName evidence="4">Reverse transcriptase domain-containing protein</fullName>
    </recommendedName>
</protein>
<name>A0A8T2BI02_9BRAS</name>
<comment type="caution">
    <text evidence="2">The sequence shown here is derived from an EMBL/GenBank/DDBJ whole genome shotgun (WGS) entry which is preliminary data.</text>
</comment>
<gene>
    <name evidence="2" type="ORF">ISN45_Aa02g009000</name>
</gene>
<dbReference type="AlphaFoldDB" id="A0A8T2BI02"/>
<dbReference type="InterPro" id="IPR052343">
    <property type="entry name" value="Retrotransposon-Effector_Assoc"/>
</dbReference>
<organism evidence="2 3">
    <name type="scientific">Arabidopsis thaliana x Arabidopsis arenosa</name>
    <dbReference type="NCBI Taxonomy" id="1240361"/>
    <lineage>
        <taxon>Eukaryota</taxon>
        <taxon>Viridiplantae</taxon>
        <taxon>Streptophyta</taxon>
        <taxon>Embryophyta</taxon>
        <taxon>Tracheophyta</taxon>
        <taxon>Spermatophyta</taxon>
        <taxon>Magnoliopsida</taxon>
        <taxon>eudicotyledons</taxon>
        <taxon>Gunneridae</taxon>
        <taxon>Pentapetalae</taxon>
        <taxon>rosids</taxon>
        <taxon>malvids</taxon>
        <taxon>Brassicales</taxon>
        <taxon>Brassicaceae</taxon>
        <taxon>Camelineae</taxon>
        <taxon>Arabidopsis</taxon>
    </lineage>
</organism>
<dbReference type="PANTHER" id="PTHR46890:SF48">
    <property type="entry name" value="RNA-DIRECTED DNA POLYMERASE"/>
    <property type="match status" value="1"/>
</dbReference>
<dbReference type="EMBL" id="JAEFBK010000007">
    <property type="protein sequence ID" value="KAG7585543.1"/>
    <property type="molecule type" value="Genomic_DNA"/>
</dbReference>
<evidence type="ECO:0000313" key="3">
    <source>
        <dbReference type="Proteomes" id="UP000694240"/>
    </source>
</evidence>
<proteinExistence type="predicted"/>
<accession>A0A8T2BI02</accession>
<evidence type="ECO:0008006" key="4">
    <source>
        <dbReference type="Google" id="ProtNLM"/>
    </source>
</evidence>
<feature type="compositionally biased region" description="Low complexity" evidence="1">
    <location>
        <begin position="594"/>
        <end position="603"/>
    </location>
</feature>
<evidence type="ECO:0000313" key="2">
    <source>
        <dbReference type="EMBL" id="KAG7585543.1"/>
    </source>
</evidence>
<reference evidence="2 3" key="1">
    <citation type="submission" date="2020-12" db="EMBL/GenBank/DDBJ databases">
        <title>Concerted genomic and epigenomic changes stabilize Arabidopsis allopolyploids.</title>
        <authorList>
            <person name="Chen Z."/>
        </authorList>
    </citation>
    <scope>NUCLEOTIDE SEQUENCE [LARGE SCALE GENOMIC DNA]</scope>
    <source>
        <strain evidence="2">Allo738</strain>
        <tissue evidence="2">Leaf</tissue>
    </source>
</reference>
<keyword evidence="3" id="KW-1185">Reference proteome</keyword>
<feature type="region of interest" description="Disordered" evidence="1">
    <location>
        <begin position="182"/>
        <end position="226"/>
    </location>
</feature>
<dbReference type="Proteomes" id="UP000694240">
    <property type="component" value="Chromosome 7"/>
</dbReference>
<feature type="compositionally biased region" description="Basic residues" evidence="1">
    <location>
        <begin position="200"/>
        <end position="218"/>
    </location>
</feature>
<evidence type="ECO:0000256" key="1">
    <source>
        <dbReference type="SAM" id="MobiDB-lite"/>
    </source>
</evidence>
<feature type="region of interest" description="Disordered" evidence="1">
    <location>
        <begin position="589"/>
        <end position="650"/>
    </location>
</feature>
<feature type="compositionally biased region" description="Polar residues" evidence="1">
    <location>
        <begin position="604"/>
        <end position="618"/>
    </location>
</feature>
<dbReference type="PANTHER" id="PTHR46890">
    <property type="entry name" value="NON-LTR RETROLELEMENT REVERSE TRANSCRIPTASE-LIKE PROTEIN-RELATED"/>
    <property type="match status" value="1"/>
</dbReference>